<feature type="transmembrane region" description="Helical" evidence="8">
    <location>
        <begin position="344"/>
        <end position="365"/>
    </location>
</feature>
<feature type="transmembrane region" description="Helical" evidence="8">
    <location>
        <begin position="371"/>
        <end position="392"/>
    </location>
</feature>
<evidence type="ECO:0000256" key="3">
    <source>
        <dbReference type="ARBA" id="ARBA00022448"/>
    </source>
</evidence>
<feature type="transmembrane region" description="Helical" evidence="8">
    <location>
        <begin position="214"/>
        <end position="238"/>
    </location>
</feature>
<keyword evidence="3" id="KW-0813">Transport</keyword>
<proteinExistence type="inferred from homology"/>
<dbReference type="CDD" id="cd17474">
    <property type="entry name" value="MFS_YfmO_like"/>
    <property type="match status" value="1"/>
</dbReference>
<evidence type="ECO:0000256" key="6">
    <source>
        <dbReference type="ARBA" id="ARBA00022989"/>
    </source>
</evidence>
<dbReference type="SUPFAM" id="SSF103473">
    <property type="entry name" value="MFS general substrate transporter"/>
    <property type="match status" value="1"/>
</dbReference>
<gene>
    <name evidence="10" type="primary">ymfD</name>
    <name evidence="10" type="ORF">MOMUL_05970</name>
</gene>
<dbReference type="Pfam" id="PF07690">
    <property type="entry name" value="MFS_1"/>
    <property type="match status" value="1"/>
</dbReference>
<dbReference type="InterPro" id="IPR005829">
    <property type="entry name" value="Sugar_transporter_CS"/>
</dbReference>
<dbReference type="Proteomes" id="UP000075670">
    <property type="component" value="Unassembled WGS sequence"/>
</dbReference>
<evidence type="ECO:0000256" key="5">
    <source>
        <dbReference type="ARBA" id="ARBA00022692"/>
    </source>
</evidence>
<evidence type="ECO:0000313" key="11">
    <source>
        <dbReference type="Proteomes" id="UP000075670"/>
    </source>
</evidence>
<dbReference type="PANTHER" id="PTHR43124">
    <property type="entry name" value="PURINE EFFLUX PUMP PBUE"/>
    <property type="match status" value="1"/>
</dbReference>
<keyword evidence="11" id="KW-1185">Reference proteome</keyword>
<dbReference type="PRINTS" id="PR01035">
    <property type="entry name" value="TCRTETA"/>
</dbReference>
<accession>A0A151B1S3</accession>
<evidence type="ECO:0000256" key="4">
    <source>
        <dbReference type="ARBA" id="ARBA00022475"/>
    </source>
</evidence>
<evidence type="ECO:0000256" key="7">
    <source>
        <dbReference type="ARBA" id="ARBA00023136"/>
    </source>
</evidence>
<organism evidence="10 11">
    <name type="scientific">Moorella mulderi DSM 14980</name>
    <dbReference type="NCBI Taxonomy" id="1122241"/>
    <lineage>
        <taxon>Bacteria</taxon>
        <taxon>Bacillati</taxon>
        <taxon>Bacillota</taxon>
        <taxon>Clostridia</taxon>
        <taxon>Neomoorellales</taxon>
        <taxon>Neomoorellaceae</taxon>
        <taxon>Neomoorella</taxon>
    </lineage>
</organism>
<dbReference type="Gene3D" id="1.20.1250.20">
    <property type="entry name" value="MFS general substrate transporter like domains"/>
    <property type="match status" value="1"/>
</dbReference>
<feature type="transmembrane region" description="Helical" evidence="8">
    <location>
        <begin position="77"/>
        <end position="97"/>
    </location>
</feature>
<evidence type="ECO:0000256" key="2">
    <source>
        <dbReference type="ARBA" id="ARBA00007520"/>
    </source>
</evidence>
<sequence>MQSAMKLPFAILCAVPFIMVLGNSMLVPLLPVMRTTLNVSLVQVSLFITAFSLPAGLVIPFAGFLSDAYGRKPIMAPALLIYGLGGLLAGLAAWLVASPYYLILGSRILQGIGAGGTYQLAMALTSDIFQSKERTKALGLLEASNGLGKVVSPIAGSLTGLIAWFAPFFVYGFLAIPIGLAVWFFIKEPSGQDKNRVTFRTYFRDLGQVFQTRGLSLLACILAGMVVLFILFGVLSYVSDILEANYGIRGLSTGLLIAIPVGTMALTSYLSGSYLQQKAGNFLKMTIVAGLVLETAALVVMGFFDNIFIFFLAMVVMGIGTGIVLPSVNTLITSVSAKERGGITCLYGSMRFFGVALGPPAFGLAMTLGRLPLFLGAAVLVGLITFLTAFFIQTEKMLPPELLPGH</sequence>
<dbReference type="PATRIC" id="fig|1122241.3.peg.631"/>
<dbReference type="InterPro" id="IPR050189">
    <property type="entry name" value="MFS_Efflux_Transporters"/>
</dbReference>
<name>A0A151B1S3_9FIRM</name>
<dbReference type="InterPro" id="IPR036259">
    <property type="entry name" value="MFS_trans_sf"/>
</dbReference>
<evidence type="ECO:0000256" key="1">
    <source>
        <dbReference type="ARBA" id="ARBA00004651"/>
    </source>
</evidence>
<feature type="transmembrane region" description="Helical" evidence="8">
    <location>
        <begin position="7"/>
        <end position="30"/>
    </location>
</feature>
<feature type="transmembrane region" description="Helical" evidence="8">
    <location>
        <begin position="161"/>
        <end position="186"/>
    </location>
</feature>
<evidence type="ECO:0000313" key="10">
    <source>
        <dbReference type="EMBL" id="KYH33879.1"/>
    </source>
</evidence>
<feature type="transmembrane region" description="Helical" evidence="8">
    <location>
        <begin position="250"/>
        <end position="270"/>
    </location>
</feature>
<dbReference type="PROSITE" id="PS00216">
    <property type="entry name" value="SUGAR_TRANSPORT_1"/>
    <property type="match status" value="1"/>
</dbReference>
<dbReference type="PANTHER" id="PTHR43124:SF3">
    <property type="entry name" value="CHLORAMPHENICOL EFFLUX PUMP RV0191"/>
    <property type="match status" value="1"/>
</dbReference>
<dbReference type="InterPro" id="IPR020846">
    <property type="entry name" value="MFS_dom"/>
</dbReference>
<feature type="domain" description="Major facilitator superfamily (MFS) profile" evidence="9">
    <location>
        <begin position="8"/>
        <end position="396"/>
    </location>
</feature>
<dbReference type="GO" id="GO:0022857">
    <property type="term" value="F:transmembrane transporter activity"/>
    <property type="evidence" value="ECO:0007669"/>
    <property type="project" value="InterPro"/>
</dbReference>
<dbReference type="AlphaFoldDB" id="A0A151B1S3"/>
<dbReference type="InterPro" id="IPR011701">
    <property type="entry name" value="MFS"/>
</dbReference>
<comment type="subcellular location">
    <subcellularLocation>
        <location evidence="1">Cell membrane</location>
        <topology evidence="1">Multi-pass membrane protein</topology>
    </subcellularLocation>
</comment>
<dbReference type="RefSeq" id="WP_153018203.1">
    <property type="nucleotide sequence ID" value="NZ_LTBC01000001.1"/>
</dbReference>
<dbReference type="OrthoDB" id="9803985at2"/>
<evidence type="ECO:0000259" key="9">
    <source>
        <dbReference type="PROSITE" id="PS50850"/>
    </source>
</evidence>
<evidence type="ECO:0000256" key="8">
    <source>
        <dbReference type="SAM" id="Phobius"/>
    </source>
</evidence>
<dbReference type="PROSITE" id="PS50850">
    <property type="entry name" value="MFS"/>
    <property type="match status" value="1"/>
</dbReference>
<feature type="transmembrane region" description="Helical" evidence="8">
    <location>
        <begin position="282"/>
        <end position="301"/>
    </location>
</feature>
<dbReference type="EMBL" id="LTBC01000001">
    <property type="protein sequence ID" value="KYH33879.1"/>
    <property type="molecule type" value="Genomic_DNA"/>
</dbReference>
<dbReference type="GO" id="GO:0005886">
    <property type="term" value="C:plasma membrane"/>
    <property type="evidence" value="ECO:0007669"/>
    <property type="project" value="UniProtKB-SubCell"/>
</dbReference>
<protein>
    <submittedName>
        <fullName evidence="10">Bacillibactin exporter</fullName>
    </submittedName>
</protein>
<comment type="caution">
    <text evidence="10">The sequence shown here is derived from an EMBL/GenBank/DDBJ whole genome shotgun (WGS) entry which is preliminary data.</text>
</comment>
<reference evidence="10 11" key="1">
    <citation type="submission" date="2016-02" db="EMBL/GenBank/DDBJ databases">
        <title>Genome sequence of Moorella mulderi DSM 14980.</title>
        <authorList>
            <person name="Poehlein A."/>
            <person name="Daniel R."/>
        </authorList>
    </citation>
    <scope>NUCLEOTIDE SEQUENCE [LARGE SCALE GENOMIC DNA]</scope>
    <source>
        <strain evidence="10 11">DSM 14980</strain>
    </source>
</reference>
<keyword evidence="4" id="KW-1003">Cell membrane</keyword>
<keyword evidence="6 8" id="KW-1133">Transmembrane helix</keyword>
<keyword evidence="5 8" id="KW-0812">Transmembrane</keyword>
<feature type="transmembrane region" description="Helical" evidence="8">
    <location>
        <begin position="42"/>
        <end position="65"/>
    </location>
</feature>
<feature type="transmembrane region" description="Helical" evidence="8">
    <location>
        <begin position="307"/>
        <end position="332"/>
    </location>
</feature>
<comment type="similarity">
    <text evidence="2">Belongs to the major facilitator superfamily. TCR/Tet family.</text>
</comment>
<keyword evidence="7 8" id="KW-0472">Membrane</keyword>
<dbReference type="InterPro" id="IPR001958">
    <property type="entry name" value="Tet-R_TetA/multi-R_MdtG-like"/>
</dbReference>